<name>A0A6G7K8X7_9LACT</name>
<dbReference type="GO" id="GO:0006106">
    <property type="term" value="P:fumarate metabolic process"/>
    <property type="evidence" value="ECO:0007669"/>
    <property type="project" value="InterPro"/>
</dbReference>
<dbReference type="InterPro" id="IPR018951">
    <property type="entry name" value="Fumarase_C_C"/>
</dbReference>
<feature type="active site" description="Proton donor/acceptor" evidence="4">
    <location>
        <position position="181"/>
    </location>
</feature>
<keyword evidence="4" id="KW-0816">Tricarboxylic acid cycle</keyword>
<dbReference type="FunFam" id="1.20.200.10:FF:000001">
    <property type="entry name" value="Fumarate hydratase, mitochondrial"/>
    <property type="match status" value="1"/>
</dbReference>
<keyword evidence="3 4" id="KW-0456">Lyase</keyword>
<proteinExistence type="inferred from homology"/>
<evidence type="ECO:0000256" key="1">
    <source>
        <dbReference type="ARBA" id="ARBA00001494"/>
    </source>
</evidence>
<dbReference type="Gene3D" id="1.10.275.10">
    <property type="entry name" value="Fumarase/aspartase (N-terminal domain)"/>
    <property type="match status" value="1"/>
</dbReference>
<dbReference type="HAMAP" id="MF_00743">
    <property type="entry name" value="FumaraseC"/>
    <property type="match status" value="1"/>
</dbReference>
<comment type="catalytic activity">
    <reaction evidence="4">
        <text>(S)-malate = fumarate + H2O</text>
        <dbReference type="Rhea" id="RHEA:12460"/>
        <dbReference type="ChEBI" id="CHEBI:15377"/>
        <dbReference type="ChEBI" id="CHEBI:15589"/>
        <dbReference type="ChEBI" id="CHEBI:29806"/>
        <dbReference type="EC" id="4.2.1.2"/>
    </reaction>
</comment>
<feature type="binding site" evidence="4">
    <location>
        <begin position="317"/>
        <end position="319"/>
    </location>
    <ligand>
        <name>substrate</name>
    </ligand>
</feature>
<feature type="binding site" evidence="4">
    <location>
        <position position="180"/>
    </location>
    <ligand>
        <name>substrate</name>
    </ligand>
</feature>
<dbReference type="CDD" id="cd01362">
    <property type="entry name" value="Fumarase_classII"/>
    <property type="match status" value="1"/>
</dbReference>
<organism evidence="7 8">
    <name type="scientific">Jeotgalibaca arthritidis</name>
    <dbReference type="NCBI Taxonomy" id="1868794"/>
    <lineage>
        <taxon>Bacteria</taxon>
        <taxon>Bacillati</taxon>
        <taxon>Bacillota</taxon>
        <taxon>Bacilli</taxon>
        <taxon>Lactobacillales</taxon>
        <taxon>Carnobacteriaceae</taxon>
        <taxon>Jeotgalibaca</taxon>
    </lineage>
</organism>
<protein>
    <recommendedName>
        <fullName evidence="4">Fumarate hydratase class II</fullName>
        <shortName evidence="4">Fumarase C</shortName>
        <ecNumber evidence="4">4.2.1.2</ecNumber>
    </recommendedName>
    <alternativeName>
        <fullName evidence="4">Aerobic fumarase</fullName>
    </alternativeName>
    <alternativeName>
        <fullName evidence="4">Iron-independent fumarase</fullName>
    </alternativeName>
</protein>
<dbReference type="PROSITE" id="PS00163">
    <property type="entry name" value="FUMARATE_LYASES"/>
    <property type="match status" value="1"/>
</dbReference>
<evidence type="ECO:0000313" key="7">
    <source>
        <dbReference type="EMBL" id="QII81692.1"/>
    </source>
</evidence>
<comment type="function">
    <text evidence="4">Involved in the TCA cycle. Catalyzes the stereospecific interconversion of fumarate to L-malate.</text>
</comment>
<sequence length="453" mass="49168">MYRIERDSMGEIKVPEVALWGAQTQRSLENFHIGSEKMPLSVIEALIYIKKACAKVNELEGKLSNEKAQAIQNVADQLLADLPNYADQFPLSLWQTGSGTQTNMNVNEVIAHLASSDEAPIHPNDHVNLSQSSNDVFPTAMHIAAYQAVARDLLPELAAWINELGDLENRYLKTVKIGRTHLQDATPLTFGQEVSGWKSMIEHSLVAIQTSLASISPLAIGGTAVGTGINASLEFGDSVSHELANLTGLPLTSEANKFFALTSHQPLSYVHGAMRALASDVMKIANDIRWLASGPRSGLGELTLPSNEPGSSIMPGKVNPTQAEALTMVVTQVMGNDTTIQMAASQGNFELNVYKPVIIHNFLQSVTLLADSMQSFREKCLQGLVINENRMADLVSSSLMLVTALTPHIGYEKAAEIAHKALEEGTNLEEAAVSLNYATKENLQKWLDPSNMI</sequence>
<evidence type="ECO:0000256" key="2">
    <source>
        <dbReference type="ARBA" id="ARBA00009084"/>
    </source>
</evidence>
<dbReference type="PRINTS" id="PR00149">
    <property type="entry name" value="FUMRATELYASE"/>
</dbReference>
<dbReference type="AlphaFoldDB" id="A0A6G7K8X7"/>
<dbReference type="InterPro" id="IPR024083">
    <property type="entry name" value="Fumarase/histidase_N"/>
</dbReference>
<dbReference type="InterPro" id="IPR008948">
    <property type="entry name" value="L-Aspartase-like"/>
</dbReference>
<comment type="catalytic activity">
    <reaction evidence="1">
        <text>L-aspartate = fumarate + NH4(+)</text>
        <dbReference type="Rhea" id="RHEA:16601"/>
        <dbReference type="ChEBI" id="CHEBI:28938"/>
        <dbReference type="ChEBI" id="CHEBI:29806"/>
        <dbReference type="ChEBI" id="CHEBI:29991"/>
        <dbReference type="EC" id="4.3.1.1"/>
    </reaction>
</comment>
<keyword evidence="8" id="KW-1185">Reference proteome</keyword>
<dbReference type="InterPro" id="IPR000362">
    <property type="entry name" value="Fumarate_lyase_fam"/>
</dbReference>
<dbReference type="EC" id="4.2.1.2" evidence="4"/>
<feature type="binding site" description="in site B" evidence="4">
    <location>
        <begin position="122"/>
        <end position="125"/>
    </location>
    <ligand>
        <name>substrate</name>
    </ligand>
</feature>
<feature type="active site" evidence="4">
    <location>
        <position position="311"/>
    </location>
</feature>
<dbReference type="InterPro" id="IPR020557">
    <property type="entry name" value="Fumarate_lyase_CS"/>
</dbReference>
<dbReference type="PANTHER" id="PTHR11444:SF1">
    <property type="entry name" value="FUMARATE HYDRATASE, MITOCHONDRIAL"/>
    <property type="match status" value="1"/>
</dbReference>
<accession>A0A6G7K8X7</accession>
<dbReference type="FunFam" id="1.10.275.10:FF:000001">
    <property type="entry name" value="Fumarate hydratase, mitochondrial"/>
    <property type="match status" value="1"/>
</dbReference>
<dbReference type="PANTHER" id="PTHR11444">
    <property type="entry name" value="ASPARTATEAMMONIA/ARGININOSUCCINATE/ADENYLOSUCCINATE LYASE"/>
    <property type="match status" value="1"/>
</dbReference>
<dbReference type="FunFam" id="1.10.40.30:FF:000002">
    <property type="entry name" value="Fumarate hydratase class II"/>
    <property type="match status" value="1"/>
</dbReference>
<feature type="binding site" evidence="4">
    <location>
        <position position="312"/>
    </location>
    <ligand>
        <name>substrate</name>
    </ligand>
</feature>
<dbReference type="KEGG" id="jar:G7057_03830"/>
<feature type="binding site" evidence="4">
    <location>
        <begin position="98"/>
        <end position="100"/>
    </location>
    <ligand>
        <name>substrate</name>
    </ligand>
</feature>
<feature type="binding site" evidence="4">
    <location>
        <begin position="132"/>
        <end position="134"/>
    </location>
    <ligand>
        <name>substrate</name>
    </ligand>
</feature>
<evidence type="ECO:0000259" key="5">
    <source>
        <dbReference type="Pfam" id="PF00206"/>
    </source>
</evidence>
<dbReference type="InterPro" id="IPR005677">
    <property type="entry name" value="Fum_hydII"/>
</dbReference>
<evidence type="ECO:0000256" key="4">
    <source>
        <dbReference type="HAMAP-Rule" id="MF_00743"/>
    </source>
</evidence>
<dbReference type="EMBL" id="CP049740">
    <property type="protein sequence ID" value="QII81692.1"/>
    <property type="molecule type" value="Genomic_DNA"/>
</dbReference>
<dbReference type="Pfam" id="PF10415">
    <property type="entry name" value="FumaraseC_C"/>
    <property type="match status" value="1"/>
</dbReference>
<evidence type="ECO:0000313" key="8">
    <source>
        <dbReference type="Proteomes" id="UP000501451"/>
    </source>
</evidence>
<dbReference type="Gene3D" id="1.10.40.30">
    <property type="entry name" value="Fumarase/aspartase (C-terminal domain)"/>
    <property type="match status" value="1"/>
</dbReference>
<feature type="site" description="Important for catalytic activity" evidence="4">
    <location>
        <position position="324"/>
    </location>
</feature>
<comment type="miscellaneous">
    <text evidence="4">There are 2 substrate-binding sites: the catalytic A site, and the non-catalytic B site that may play a role in the transfer of substrate or product between the active site and the solvent. Alternatively, the B site may bind allosteric effectors.</text>
</comment>
<dbReference type="GO" id="GO:0006099">
    <property type="term" value="P:tricarboxylic acid cycle"/>
    <property type="evidence" value="ECO:0007669"/>
    <property type="project" value="UniProtKB-UniRule"/>
</dbReference>
<dbReference type="GO" id="GO:0004333">
    <property type="term" value="F:fumarate hydratase activity"/>
    <property type="evidence" value="ECO:0007669"/>
    <property type="project" value="UniProtKB-UniRule"/>
</dbReference>
<keyword evidence="4" id="KW-0963">Cytoplasm</keyword>
<dbReference type="NCBIfam" id="TIGR00979">
    <property type="entry name" value="fumC_II"/>
    <property type="match status" value="1"/>
</dbReference>
<feature type="domain" description="Fumarase C C-terminal" evidence="6">
    <location>
        <begin position="401"/>
        <end position="453"/>
    </location>
</feature>
<feature type="domain" description="Fumarate lyase N-terminal" evidence="5">
    <location>
        <begin position="10"/>
        <end position="335"/>
    </location>
</feature>
<comment type="pathway">
    <text evidence="4">Carbohydrate metabolism; tricarboxylic acid cycle; (S)-malate from fumarate: step 1/1.</text>
</comment>
<dbReference type="GO" id="GO:0006108">
    <property type="term" value="P:malate metabolic process"/>
    <property type="evidence" value="ECO:0007669"/>
    <property type="project" value="TreeGrafter"/>
</dbReference>
<reference evidence="7 8" key="1">
    <citation type="journal article" date="2017" name="Int. J. Syst. Evol. Microbiol.">
        <title>Jeotgalibaca porci sp. nov. and Jeotgalibaca arthritidis sp. nov., isolated from pigs, and emended description of the genus Jeotgalibaca.</title>
        <authorList>
            <person name="Zamora L."/>
            <person name="Perez-Sancho M."/>
            <person name="Dominguez L."/>
            <person name="Fernandez-Garayzabal J.F."/>
            <person name="Vela A.I."/>
        </authorList>
    </citation>
    <scope>NUCLEOTIDE SEQUENCE [LARGE SCALE GENOMIC DNA]</scope>
    <source>
        <strain evidence="7 8">CECT 9157</strain>
    </source>
</reference>
<comment type="similarity">
    <text evidence="2 4">Belongs to the class-II fumarase/aspartase family. Fumarase subfamily.</text>
</comment>
<dbReference type="GO" id="GO:0005737">
    <property type="term" value="C:cytoplasm"/>
    <property type="evidence" value="ECO:0007669"/>
    <property type="project" value="UniProtKB-SubCell"/>
</dbReference>
<dbReference type="RefSeq" id="WP_166161483.1">
    <property type="nucleotide sequence ID" value="NZ_CP049740.1"/>
</dbReference>
<dbReference type="SUPFAM" id="SSF48557">
    <property type="entry name" value="L-aspartase-like"/>
    <property type="match status" value="1"/>
</dbReference>
<dbReference type="InterPro" id="IPR022761">
    <property type="entry name" value="Fumarate_lyase_N"/>
</dbReference>
<evidence type="ECO:0000259" key="6">
    <source>
        <dbReference type="Pfam" id="PF10415"/>
    </source>
</evidence>
<dbReference type="Pfam" id="PF00206">
    <property type="entry name" value="Lyase_1"/>
    <property type="match status" value="1"/>
</dbReference>
<dbReference type="Proteomes" id="UP000501451">
    <property type="component" value="Chromosome"/>
</dbReference>
<dbReference type="GO" id="GO:0008797">
    <property type="term" value="F:aspartate ammonia-lyase activity"/>
    <property type="evidence" value="ECO:0007669"/>
    <property type="project" value="UniProtKB-EC"/>
</dbReference>
<evidence type="ECO:0000256" key="3">
    <source>
        <dbReference type="ARBA" id="ARBA00023239"/>
    </source>
</evidence>
<comment type="subunit">
    <text evidence="4">Homotetramer.</text>
</comment>
<dbReference type="Gene3D" id="1.20.200.10">
    <property type="entry name" value="Fumarase/aspartase (Central domain)"/>
    <property type="match status" value="1"/>
</dbReference>
<gene>
    <name evidence="4 7" type="primary">fumC</name>
    <name evidence="7" type="ORF">G7057_03830</name>
</gene>
<comment type="subcellular location">
    <subcellularLocation>
        <location evidence="4">Cytoplasm</location>
    </subcellularLocation>
</comment>
<dbReference type="PRINTS" id="PR00145">
    <property type="entry name" value="ARGSUCLYASE"/>
</dbReference>
<dbReference type="UniPathway" id="UPA00223">
    <property type="reaction ID" value="UER01007"/>
</dbReference>